<dbReference type="Proteomes" id="UP000664209">
    <property type="component" value="Unassembled WGS sequence"/>
</dbReference>
<feature type="domain" description="N-acetyltransferase" evidence="3">
    <location>
        <begin position="6"/>
        <end position="161"/>
    </location>
</feature>
<organism evidence="4 5">
    <name type="scientific">Actinotalea soli</name>
    <dbReference type="NCBI Taxonomy" id="2819234"/>
    <lineage>
        <taxon>Bacteria</taxon>
        <taxon>Bacillati</taxon>
        <taxon>Actinomycetota</taxon>
        <taxon>Actinomycetes</taxon>
        <taxon>Micrococcales</taxon>
        <taxon>Cellulomonadaceae</taxon>
        <taxon>Actinotalea</taxon>
    </lineage>
</organism>
<dbReference type="SUPFAM" id="SSF55729">
    <property type="entry name" value="Acyl-CoA N-acyltransferases (Nat)"/>
    <property type="match status" value="1"/>
</dbReference>
<dbReference type="PROSITE" id="PS51186">
    <property type="entry name" value="GNAT"/>
    <property type="match status" value="1"/>
</dbReference>
<keyword evidence="1" id="KW-0808">Transferase</keyword>
<evidence type="ECO:0000313" key="4">
    <source>
        <dbReference type="EMBL" id="MBO1752043.1"/>
    </source>
</evidence>
<dbReference type="GO" id="GO:0016747">
    <property type="term" value="F:acyltransferase activity, transferring groups other than amino-acyl groups"/>
    <property type="evidence" value="ECO:0007669"/>
    <property type="project" value="InterPro"/>
</dbReference>
<dbReference type="CDD" id="cd04301">
    <property type="entry name" value="NAT_SF"/>
    <property type="match status" value="1"/>
</dbReference>
<gene>
    <name evidence="4" type="ORF">J4G33_09535</name>
</gene>
<sequence length="170" mass="18254">MPDSPLLVRPSTPADAPFLAVLHDAVRGEEVATFGWPPDVAEAFLAQQRVLRDAQYAAAYPHAQQVLAEVDGAPVARLLVDARTTHRHIVDLAVLPAHQGRGIGTVLLHGVLEQAAAEGVPVRLTVRADNAGARRLYARLGFAVVRDDGLDLALEASTDQEVARGRTVHW</sequence>
<keyword evidence="2" id="KW-0012">Acyltransferase</keyword>
<comment type="caution">
    <text evidence="4">The sequence shown here is derived from an EMBL/GenBank/DDBJ whole genome shotgun (WGS) entry which is preliminary data.</text>
</comment>
<proteinExistence type="predicted"/>
<dbReference type="RefSeq" id="WP_208055730.1">
    <property type="nucleotide sequence ID" value="NZ_JAGEMK010000004.1"/>
</dbReference>
<dbReference type="AlphaFoldDB" id="A0A939LQN7"/>
<dbReference type="Pfam" id="PF00583">
    <property type="entry name" value="Acetyltransf_1"/>
    <property type="match status" value="1"/>
</dbReference>
<evidence type="ECO:0000259" key="3">
    <source>
        <dbReference type="PROSITE" id="PS51186"/>
    </source>
</evidence>
<dbReference type="InterPro" id="IPR000182">
    <property type="entry name" value="GNAT_dom"/>
</dbReference>
<dbReference type="Gene3D" id="3.40.630.30">
    <property type="match status" value="1"/>
</dbReference>
<name>A0A939LQN7_9CELL</name>
<evidence type="ECO:0000313" key="5">
    <source>
        <dbReference type="Proteomes" id="UP000664209"/>
    </source>
</evidence>
<dbReference type="EMBL" id="JAGEMK010000004">
    <property type="protein sequence ID" value="MBO1752043.1"/>
    <property type="molecule type" value="Genomic_DNA"/>
</dbReference>
<reference evidence="4" key="1">
    <citation type="submission" date="2021-03" db="EMBL/GenBank/DDBJ databases">
        <title>Actinotalea soli sp. nov., isolated from soil.</title>
        <authorList>
            <person name="Ping W."/>
            <person name="Zhang J."/>
        </authorList>
    </citation>
    <scope>NUCLEOTIDE SEQUENCE</scope>
    <source>
        <strain evidence="4">BY-33</strain>
    </source>
</reference>
<dbReference type="PANTHER" id="PTHR43877">
    <property type="entry name" value="AMINOALKYLPHOSPHONATE N-ACETYLTRANSFERASE-RELATED-RELATED"/>
    <property type="match status" value="1"/>
</dbReference>
<accession>A0A939LQN7</accession>
<evidence type="ECO:0000256" key="1">
    <source>
        <dbReference type="ARBA" id="ARBA00022679"/>
    </source>
</evidence>
<protein>
    <submittedName>
        <fullName evidence="4">GNAT family N-acetyltransferase</fullName>
    </submittedName>
</protein>
<dbReference type="InterPro" id="IPR050832">
    <property type="entry name" value="Bact_Acetyltransf"/>
</dbReference>
<dbReference type="InterPro" id="IPR016181">
    <property type="entry name" value="Acyl_CoA_acyltransferase"/>
</dbReference>
<keyword evidence="5" id="KW-1185">Reference proteome</keyword>
<evidence type="ECO:0000256" key="2">
    <source>
        <dbReference type="ARBA" id="ARBA00023315"/>
    </source>
</evidence>